<dbReference type="GO" id="GO:0003700">
    <property type="term" value="F:DNA-binding transcription factor activity"/>
    <property type="evidence" value="ECO:0007669"/>
    <property type="project" value="InterPro"/>
</dbReference>
<dbReference type="PANTHER" id="PTHR33164">
    <property type="entry name" value="TRANSCRIPTIONAL REGULATOR, MARR FAMILY"/>
    <property type="match status" value="1"/>
</dbReference>
<evidence type="ECO:0000259" key="1">
    <source>
        <dbReference type="PROSITE" id="PS50995"/>
    </source>
</evidence>
<dbReference type="KEGG" id="abas:ACPOL_2973"/>
<dbReference type="AlphaFoldDB" id="A0A2Z5G0Y5"/>
<dbReference type="PANTHER" id="PTHR33164:SF106">
    <property type="entry name" value="TRANSCRIPTIONAL REGULATORY PROTEIN"/>
    <property type="match status" value="1"/>
</dbReference>
<gene>
    <name evidence="2" type="ORF">ACPOL_2973</name>
</gene>
<dbReference type="Proteomes" id="UP000253606">
    <property type="component" value="Chromosome"/>
</dbReference>
<evidence type="ECO:0000313" key="3">
    <source>
        <dbReference type="Proteomes" id="UP000253606"/>
    </source>
</evidence>
<proteinExistence type="predicted"/>
<keyword evidence="3" id="KW-1185">Reference proteome</keyword>
<dbReference type="EMBL" id="CP030840">
    <property type="protein sequence ID" value="AXC12275.1"/>
    <property type="molecule type" value="Genomic_DNA"/>
</dbReference>
<reference evidence="2 3" key="1">
    <citation type="journal article" date="2018" name="Front. Microbiol.">
        <title>Hydrolytic Capabilities as a Key to Environmental Success: Chitinolytic and Cellulolytic Acidobacteria From Acidic Sub-arctic Soils and Boreal Peatlands.</title>
        <authorList>
            <person name="Belova S.E."/>
            <person name="Ravin N.V."/>
            <person name="Pankratov T.A."/>
            <person name="Rakitin A.L."/>
            <person name="Ivanova A.A."/>
            <person name="Beletsky A.V."/>
            <person name="Mardanov A.V."/>
            <person name="Sinninghe Damste J.S."/>
            <person name="Dedysh S.N."/>
        </authorList>
    </citation>
    <scope>NUCLEOTIDE SEQUENCE [LARGE SCALE GENOMIC DNA]</scope>
    <source>
        <strain evidence="2 3">SBC82</strain>
    </source>
</reference>
<dbReference type="Gene3D" id="1.10.10.10">
    <property type="entry name" value="Winged helix-like DNA-binding domain superfamily/Winged helix DNA-binding domain"/>
    <property type="match status" value="1"/>
</dbReference>
<dbReference type="InterPro" id="IPR036388">
    <property type="entry name" value="WH-like_DNA-bd_sf"/>
</dbReference>
<dbReference type="InterPro" id="IPR039422">
    <property type="entry name" value="MarR/SlyA-like"/>
</dbReference>
<organism evidence="2 3">
    <name type="scientific">Acidisarcina polymorpha</name>
    <dbReference type="NCBI Taxonomy" id="2211140"/>
    <lineage>
        <taxon>Bacteria</taxon>
        <taxon>Pseudomonadati</taxon>
        <taxon>Acidobacteriota</taxon>
        <taxon>Terriglobia</taxon>
        <taxon>Terriglobales</taxon>
        <taxon>Acidobacteriaceae</taxon>
        <taxon>Acidisarcina</taxon>
    </lineage>
</organism>
<dbReference type="PRINTS" id="PR00598">
    <property type="entry name" value="HTHMARR"/>
</dbReference>
<dbReference type="SUPFAM" id="SSF46785">
    <property type="entry name" value="Winged helix' DNA-binding domain"/>
    <property type="match status" value="1"/>
</dbReference>
<dbReference type="GO" id="GO:0006950">
    <property type="term" value="P:response to stress"/>
    <property type="evidence" value="ECO:0007669"/>
    <property type="project" value="TreeGrafter"/>
</dbReference>
<name>A0A2Z5G0Y5_9BACT</name>
<sequence>MIAEVLGLNKTDLAGVDFLYSQDGTCTAGELSRATGLTSGSTTALIDRLEKAGYAVREDDPTDRRRQIVRLSDKAHARCEAVYEPIRKEMFKLWSNYNASELELIVRFLTEGVKLHGTGLERLRSTRFDSVARKAQSSPKARKRP</sequence>
<evidence type="ECO:0000313" key="2">
    <source>
        <dbReference type="EMBL" id="AXC12275.1"/>
    </source>
</evidence>
<dbReference type="PROSITE" id="PS50995">
    <property type="entry name" value="HTH_MARR_2"/>
    <property type="match status" value="1"/>
</dbReference>
<dbReference type="SMART" id="SM00347">
    <property type="entry name" value="HTH_MARR"/>
    <property type="match status" value="1"/>
</dbReference>
<dbReference type="CDD" id="cd00090">
    <property type="entry name" value="HTH_ARSR"/>
    <property type="match status" value="1"/>
</dbReference>
<dbReference type="RefSeq" id="WP_161557341.1">
    <property type="nucleotide sequence ID" value="NZ_CP030840.1"/>
</dbReference>
<dbReference type="Pfam" id="PF12802">
    <property type="entry name" value="MarR_2"/>
    <property type="match status" value="1"/>
</dbReference>
<protein>
    <submittedName>
        <fullName evidence="2">Transcriptional regulator, MarR family</fullName>
    </submittedName>
</protein>
<dbReference type="InterPro" id="IPR000835">
    <property type="entry name" value="HTH_MarR-typ"/>
</dbReference>
<dbReference type="InterPro" id="IPR036390">
    <property type="entry name" value="WH_DNA-bd_sf"/>
</dbReference>
<accession>A0A2Z5G0Y5</accession>
<feature type="domain" description="HTH marR-type" evidence="1">
    <location>
        <begin position="1"/>
        <end position="114"/>
    </location>
</feature>
<dbReference type="InterPro" id="IPR011991">
    <property type="entry name" value="ArsR-like_HTH"/>
</dbReference>